<evidence type="ECO:0000256" key="2">
    <source>
        <dbReference type="ARBA" id="ARBA00022525"/>
    </source>
</evidence>
<evidence type="ECO:0000256" key="4">
    <source>
        <dbReference type="SAM" id="MobiDB-lite"/>
    </source>
</evidence>
<dbReference type="PANTHER" id="PTHR38340:SF1">
    <property type="entry name" value="S-LAYER PROTEIN"/>
    <property type="match status" value="1"/>
</dbReference>
<dbReference type="AlphaFoldDB" id="A0A831RJZ4"/>
<protein>
    <recommendedName>
        <fullName evidence="6">Calcium-binding protein</fullName>
    </recommendedName>
</protein>
<evidence type="ECO:0000256" key="3">
    <source>
        <dbReference type="ARBA" id="ARBA00022837"/>
    </source>
</evidence>
<keyword evidence="2" id="KW-0964">Secreted</keyword>
<feature type="non-terminal residue" evidence="5">
    <location>
        <position position="1"/>
    </location>
</feature>
<feature type="compositionally biased region" description="Polar residues" evidence="4">
    <location>
        <begin position="18"/>
        <end position="31"/>
    </location>
</feature>
<dbReference type="GO" id="GO:0005576">
    <property type="term" value="C:extracellular region"/>
    <property type="evidence" value="ECO:0007669"/>
    <property type="project" value="UniProtKB-SubCell"/>
</dbReference>
<dbReference type="InterPro" id="IPR001343">
    <property type="entry name" value="Hemolysn_Ca-bd"/>
</dbReference>
<dbReference type="PROSITE" id="PS00330">
    <property type="entry name" value="HEMOLYSIN_CALCIUM"/>
    <property type="match status" value="2"/>
</dbReference>
<dbReference type="Gene3D" id="2.150.10.10">
    <property type="entry name" value="Serralysin-like metalloprotease, C-terminal"/>
    <property type="match status" value="1"/>
</dbReference>
<dbReference type="PRINTS" id="PR00313">
    <property type="entry name" value="CABNDNGRPT"/>
</dbReference>
<sequence>SGNSIEEIDAAGGHIEGTYQNQSLDFSQTRLTDVDEIRGGGGRDTITGSAGDDVIHGDSGNDRLDGGAGDDLLSGGSGNDAAFGGEGNDTYLFDPFDGVDTFDGGSGGWTDAVQLDADADPAADPDNPWTIEINGEVVEYDLAAHALELDPDTSGVITLDDGSQLVFDGVERIEW</sequence>
<evidence type="ECO:0008006" key="6">
    <source>
        <dbReference type="Google" id="ProtNLM"/>
    </source>
</evidence>
<gene>
    <name evidence="5" type="ORF">ENI96_06140</name>
</gene>
<evidence type="ECO:0000313" key="5">
    <source>
        <dbReference type="EMBL" id="HEB95995.1"/>
    </source>
</evidence>
<dbReference type="Pfam" id="PF00353">
    <property type="entry name" value="HemolysinCabind"/>
    <property type="match status" value="1"/>
</dbReference>
<feature type="compositionally biased region" description="Basic and acidic residues" evidence="4">
    <location>
        <begin position="53"/>
        <end position="65"/>
    </location>
</feature>
<dbReference type="PANTHER" id="PTHR38340">
    <property type="entry name" value="S-LAYER PROTEIN"/>
    <property type="match status" value="1"/>
</dbReference>
<evidence type="ECO:0000256" key="1">
    <source>
        <dbReference type="ARBA" id="ARBA00004613"/>
    </source>
</evidence>
<reference evidence="5" key="1">
    <citation type="journal article" date="2020" name="mSystems">
        <title>Genome- and Community-Level Interaction Insights into Carbon Utilization and Element Cycling Functions of Hydrothermarchaeota in Hydrothermal Sediment.</title>
        <authorList>
            <person name="Zhou Z."/>
            <person name="Liu Y."/>
            <person name="Xu W."/>
            <person name="Pan J."/>
            <person name="Luo Z.H."/>
            <person name="Li M."/>
        </authorList>
    </citation>
    <scope>NUCLEOTIDE SEQUENCE [LARGE SCALE GENOMIC DNA]</scope>
    <source>
        <strain evidence="5">HyVt-443</strain>
    </source>
</reference>
<keyword evidence="3" id="KW-0106">Calcium</keyword>
<proteinExistence type="predicted"/>
<organism evidence="5">
    <name type="scientific">Sedimenticola thiotaurini</name>
    <dbReference type="NCBI Taxonomy" id="1543721"/>
    <lineage>
        <taxon>Bacteria</taxon>
        <taxon>Pseudomonadati</taxon>
        <taxon>Pseudomonadota</taxon>
        <taxon>Gammaproteobacteria</taxon>
        <taxon>Chromatiales</taxon>
        <taxon>Sedimenticolaceae</taxon>
        <taxon>Sedimenticola</taxon>
    </lineage>
</organism>
<dbReference type="GO" id="GO:0005509">
    <property type="term" value="F:calcium ion binding"/>
    <property type="evidence" value="ECO:0007669"/>
    <property type="project" value="InterPro"/>
</dbReference>
<dbReference type="InterPro" id="IPR011049">
    <property type="entry name" value="Serralysin-like_metalloprot_C"/>
</dbReference>
<accession>A0A831RJZ4</accession>
<dbReference type="Proteomes" id="UP000886251">
    <property type="component" value="Unassembled WGS sequence"/>
</dbReference>
<dbReference type="SUPFAM" id="SSF51120">
    <property type="entry name" value="beta-Roll"/>
    <property type="match status" value="1"/>
</dbReference>
<dbReference type="EMBL" id="DRKP01000068">
    <property type="protein sequence ID" value="HEB95995.1"/>
    <property type="molecule type" value="Genomic_DNA"/>
</dbReference>
<feature type="region of interest" description="Disordered" evidence="4">
    <location>
        <begin position="1"/>
        <end position="87"/>
    </location>
</feature>
<comment type="subcellular location">
    <subcellularLocation>
        <location evidence="1">Secreted</location>
    </subcellularLocation>
</comment>
<name>A0A831RJZ4_9GAMM</name>
<dbReference type="InterPro" id="IPR018511">
    <property type="entry name" value="Hemolysin-typ_Ca-bd_CS"/>
</dbReference>
<dbReference type="InterPro" id="IPR050557">
    <property type="entry name" value="RTX_toxin/Mannuronan_C5-epim"/>
</dbReference>
<comment type="caution">
    <text evidence="5">The sequence shown here is derived from an EMBL/GenBank/DDBJ whole genome shotgun (WGS) entry which is preliminary data.</text>
</comment>